<dbReference type="Proteomes" id="UP000616885">
    <property type="component" value="Unassembled WGS sequence"/>
</dbReference>
<gene>
    <name evidence="2" type="ORF">IM811_008410</name>
</gene>
<dbReference type="GO" id="GO:0005507">
    <property type="term" value="F:copper ion binding"/>
    <property type="evidence" value="ECO:0007669"/>
    <property type="project" value="InterPro"/>
</dbReference>
<organism evidence="2 3">
    <name type="scientific">Bionectria ochroleuca</name>
    <name type="common">Gliocladium roseum</name>
    <dbReference type="NCBI Taxonomy" id="29856"/>
    <lineage>
        <taxon>Eukaryota</taxon>
        <taxon>Fungi</taxon>
        <taxon>Dikarya</taxon>
        <taxon>Ascomycota</taxon>
        <taxon>Pezizomycotina</taxon>
        <taxon>Sordariomycetes</taxon>
        <taxon>Hypocreomycetidae</taxon>
        <taxon>Hypocreales</taxon>
        <taxon>Bionectriaceae</taxon>
        <taxon>Clonostachys</taxon>
    </lineage>
</organism>
<protein>
    <recommendedName>
        <fullName evidence="1">Plastocyanin-like domain-containing protein</fullName>
    </recommendedName>
</protein>
<proteinExistence type="predicted"/>
<accession>A0A8H7TRW3</accession>
<evidence type="ECO:0000313" key="3">
    <source>
        <dbReference type="Proteomes" id="UP000616885"/>
    </source>
</evidence>
<dbReference type="AlphaFoldDB" id="A0A8H7TRW3"/>
<name>A0A8H7TRW3_BIOOC</name>
<dbReference type="GO" id="GO:0016491">
    <property type="term" value="F:oxidoreductase activity"/>
    <property type="evidence" value="ECO:0007669"/>
    <property type="project" value="InterPro"/>
</dbReference>
<evidence type="ECO:0000259" key="1">
    <source>
        <dbReference type="Pfam" id="PF07731"/>
    </source>
</evidence>
<dbReference type="InterPro" id="IPR008972">
    <property type="entry name" value="Cupredoxin"/>
</dbReference>
<dbReference type="Pfam" id="PF07731">
    <property type="entry name" value="Cu-oxidase_2"/>
    <property type="match status" value="1"/>
</dbReference>
<comment type="caution">
    <text evidence="2">The sequence shown here is derived from an EMBL/GenBank/DDBJ whole genome shotgun (WGS) entry which is preliminary data.</text>
</comment>
<dbReference type="Gene3D" id="2.60.40.420">
    <property type="entry name" value="Cupredoxins - blue copper proteins"/>
    <property type="match status" value="1"/>
</dbReference>
<dbReference type="InterPro" id="IPR011706">
    <property type="entry name" value="Cu-oxidase_C"/>
</dbReference>
<sequence>MRKCDAYDVGERNHHYFTFQRKSENGVVRTSVNGTYFSPMESNATIWKVSEQDFSDQNLNAQSPKWDFGKNQLVLVSRDSGKAAQIVMNSGSMMMHPFHLHGNILTFHSTLSLLSNPQRLISILCSRAKFSSSWGRPWRIWKWDDNLEL</sequence>
<feature type="domain" description="Plastocyanin-like" evidence="1">
    <location>
        <begin position="53"/>
        <end position="103"/>
    </location>
</feature>
<evidence type="ECO:0000313" key="2">
    <source>
        <dbReference type="EMBL" id="KAF9757466.1"/>
    </source>
</evidence>
<dbReference type="EMBL" id="JADCTT010000002">
    <property type="protein sequence ID" value="KAF9757466.1"/>
    <property type="molecule type" value="Genomic_DNA"/>
</dbReference>
<reference evidence="2" key="1">
    <citation type="submission" date="2020-10" db="EMBL/GenBank/DDBJ databases">
        <title>High-Quality Genome Resource of Clonostachys rosea strain S41 by Oxford Nanopore Long-Read Sequencing.</title>
        <authorList>
            <person name="Wang H."/>
        </authorList>
    </citation>
    <scope>NUCLEOTIDE SEQUENCE</scope>
    <source>
        <strain evidence="2">S41</strain>
    </source>
</reference>
<dbReference type="SUPFAM" id="SSF49503">
    <property type="entry name" value="Cupredoxins"/>
    <property type="match status" value="1"/>
</dbReference>